<dbReference type="RefSeq" id="WP_127489249.1">
    <property type="nucleotide sequence ID" value="NZ_CP022572.1"/>
</dbReference>
<dbReference type="Gene3D" id="3.40.50.2000">
    <property type="entry name" value="Glycogen Phosphorylase B"/>
    <property type="match status" value="2"/>
</dbReference>
<dbReference type="Pfam" id="PF00534">
    <property type="entry name" value="Glycos_transf_1"/>
    <property type="match status" value="1"/>
</dbReference>
<sequence>MQVKRLKVLFIVNIPSPYRVDFFNELGKFCDLTVLFERDNSKEREGNWYNNNFKNFKGVFLYGKDSAKKNAYLKALKYLKRSLFDIFIVGGYSTPIGMFTIEILKLKKIPFVLNTDGGMIKQEGRIKYFIKKHFISSASFWLSSGKQTTDYLVNYGANSNCIFAYPFTSLFSKDILVNPIKIDLKNKIKSKLNINEEKVILSIGRFIDVKGFDILLKCCGNLPKNYGIYIVGGEPTRYFLEIKNNLKLTNVHFIGFKSKEDLNDYYLASDIFVLPTRGDIWGLVVNEAMANGLPVITTNKCIAGLELIVNNINGFIVPVNNTEILTNKIIEVTENGEMLKRMSKNNIEKIQTYSIENMAYEHMNIFNTILNKGNKNGK</sequence>
<dbReference type="SUPFAM" id="SSF53756">
    <property type="entry name" value="UDP-Glycosyltransferase/glycogen phosphorylase"/>
    <property type="match status" value="1"/>
</dbReference>
<dbReference type="KEGG" id="nmk:CHR53_26445"/>
<dbReference type="InterPro" id="IPR001296">
    <property type="entry name" value="Glyco_trans_1"/>
</dbReference>
<evidence type="ECO:0000313" key="2">
    <source>
        <dbReference type="EMBL" id="AZU64483.1"/>
    </source>
</evidence>
<accession>A0A3Q9R1N9</accession>
<dbReference type="Proteomes" id="UP000282892">
    <property type="component" value="Chromosome"/>
</dbReference>
<name>A0A3Q9R1N9_9BACI</name>
<keyword evidence="3" id="KW-1185">Reference proteome</keyword>
<evidence type="ECO:0000313" key="3">
    <source>
        <dbReference type="Proteomes" id="UP000282892"/>
    </source>
</evidence>
<gene>
    <name evidence="2" type="ORF">CHR53_26445</name>
</gene>
<dbReference type="EMBL" id="CP022572">
    <property type="protein sequence ID" value="AZU64483.1"/>
    <property type="molecule type" value="Genomic_DNA"/>
</dbReference>
<reference evidence="2 3" key="1">
    <citation type="submission" date="2017-07" db="EMBL/GenBank/DDBJ databases">
        <title>The complete genome sequence of Bacillus mesonae strain H20-5, an efficient strain improving plant abiotic stress resistance.</title>
        <authorList>
            <person name="Kim S.Y."/>
            <person name="Song H."/>
            <person name="Sang M.K."/>
            <person name="Weon H.-Y."/>
            <person name="Song J."/>
        </authorList>
    </citation>
    <scope>NUCLEOTIDE SEQUENCE [LARGE SCALE GENOMIC DNA]</scope>
    <source>
        <strain evidence="2 3">H20-5</strain>
    </source>
</reference>
<dbReference type="CDD" id="cd03801">
    <property type="entry name" value="GT4_PimA-like"/>
    <property type="match status" value="1"/>
</dbReference>
<feature type="domain" description="Glycosyl transferase family 1" evidence="1">
    <location>
        <begin position="186"/>
        <end position="347"/>
    </location>
</feature>
<dbReference type="OrthoDB" id="9795068at2"/>
<evidence type="ECO:0000259" key="1">
    <source>
        <dbReference type="Pfam" id="PF00534"/>
    </source>
</evidence>
<dbReference type="AlphaFoldDB" id="A0A3Q9R1N9"/>
<protein>
    <recommendedName>
        <fullName evidence="1">Glycosyl transferase family 1 domain-containing protein</fullName>
    </recommendedName>
</protein>
<dbReference type="GO" id="GO:0016757">
    <property type="term" value="F:glycosyltransferase activity"/>
    <property type="evidence" value="ECO:0007669"/>
    <property type="project" value="InterPro"/>
</dbReference>
<proteinExistence type="predicted"/>
<dbReference type="PANTHER" id="PTHR12526">
    <property type="entry name" value="GLYCOSYLTRANSFERASE"/>
    <property type="match status" value="1"/>
</dbReference>
<organism evidence="2 3">
    <name type="scientific">Neobacillus mesonae</name>
    <dbReference type="NCBI Taxonomy" id="1193713"/>
    <lineage>
        <taxon>Bacteria</taxon>
        <taxon>Bacillati</taxon>
        <taxon>Bacillota</taxon>
        <taxon>Bacilli</taxon>
        <taxon>Bacillales</taxon>
        <taxon>Bacillaceae</taxon>
        <taxon>Neobacillus</taxon>
    </lineage>
</organism>